<proteinExistence type="predicted"/>
<evidence type="ECO:0000259" key="2">
    <source>
        <dbReference type="Pfam" id="PF13372"/>
    </source>
</evidence>
<feature type="signal peptide" evidence="1">
    <location>
        <begin position="1"/>
        <end position="23"/>
    </location>
</feature>
<feature type="domain" description="Alginate export" evidence="2">
    <location>
        <begin position="36"/>
        <end position="264"/>
    </location>
</feature>
<feature type="chain" id="PRO_5014711909" description="Alginate export domain-containing protein" evidence="1">
    <location>
        <begin position="24"/>
        <end position="413"/>
    </location>
</feature>
<sequence length="413" mass="45194">MRAHLLLPCPALLLSLIAPVAQAGDAFSDLLTQGKVSLDLRYRYEHVDQDNALANANAQTLRTRVGLHSGSWFGLSALVEVDNVSRLGDEDFNDSRNGRTGYALVPDPDGSEVNQALLRYDTAFGHAVAGRQRIELDNQRFVGGVAWRQNEQTYDGVLGRIEPLEGLSLTYAYLANINTPFGPDGQHGYPTNPADIEGHSHLFNLAYAWRPELKLAAYSYLLGLDNLAVAPTAAPGSQSSRTTGLRLSGTLQGMGYALEYARQRDYAGNPLSLNGHYFLGELSYQQGGYLLKAGHEVLSGGDGPGNRAFQTPLATKHLFQGWADLFLITPAEGIRDSYLGGSLPLLGGSLQAWYHHFRADEGGDRYGTELDVAYARAIPVVKNLSAMAKYARYDADAFGVDTDKFWLQLQYRY</sequence>
<dbReference type="InterPro" id="IPR025388">
    <property type="entry name" value="Alginate_export_dom"/>
</dbReference>
<reference evidence="3 4" key="1">
    <citation type="submission" date="2018-01" db="EMBL/GenBank/DDBJ databases">
        <title>Denitrification phenotypes of diverse strains of Pseudomonas stutzeri.</title>
        <authorList>
            <person name="Milligan D.A."/>
            <person name="Bergaust L."/>
            <person name="Bakken L.R."/>
            <person name="Frostegard A."/>
        </authorList>
    </citation>
    <scope>NUCLEOTIDE SEQUENCE [LARGE SCALE GENOMIC DNA]</scope>
    <source>
        <strain evidence="3 4">24a75</strain>
    </source>
</reference>
<evidence type="ECO:0000313" key="4">
    <source>
        <dbReference type="Proteomes" id="UP000236023"/>
    </source>
</evidence>
<dbReference type="InterPro" id="IPR023614">
    <property type="entry name" value="Porin_dom_sf"/>
</dbReference>
<keyword evidence="1" id="KW-0732">Signal</keyword>
<evidence type="ECO:0000256" key="1">
    <source>
        <dbReference type="SAM" id="SignalP"/>
    </source>
</evidence>
<organism evidence="3 4">
    <name type="scientific">Stutzerimonas stutzeri</name>
    <name type="common">Pseudomonas stutzeri</name>
    <dbReference type="NCBI Taxonomy" id="316"/>
    <lineage>
        <taxon>Bacteria</taxon>
        <taxon>Pseudomonadati</taxon>
        <taxon>Pseudomonadota</taxon>
        <taxon>Gammaproteobacteria</taxon>
        <taxon>Pseudomonadales</taxon>
        <taxon>Pseudomonadaceae</taxon>
        <taxon>Stutzerimonas</taxon>
    </lineage>
</organism>
<protein>
    <recommendedName>
        <fullName evidence="2">Alginate export domain-containing protein</fullName>
    </recommendedName>
</protein>
<gene>
    <name evidence="3" type="ORF">CXK94_02610</name>
</gene>
<dbReference type="EMBL" id="POUT01000001">
    <property type="protein sequence ID" value="PNG11490.1"/>
    <property type="molecule type" value="Genomic_DNA"/>
</dbReference>
<comment type="caution">
    <text evidence="3">The sequence shown here is derived from an EMBL/GenBank/DDBJ whole genome shotgun (WGS) entry which is preliminary data.</text>
</comment>
<name>A0A2N8T9P9_STUST</name>
<dbReference type="Gene3D" id="2.40.160.10">
    <property type="entry name" value="Porin"/>
    <property type="match status" value="1"/>
</dbReference>
<dbReference type="Pfam" id="PF13372">
    <property type="entry name" value="Alginate_exp"/>
    <property type="match status" value="1"/>
</dbReference>
<dbReference type="Proteomes" id="UP000236023">
    <property type="component" value="Unassembled WGS sequence"/>
</dbReference>
<dbReference type="AlphaFoldDB" id="A0A2N8T9P9"/>
<evidence type="ECO:0000313" key="3">
    <source>
        <dbReference type="EMBL" id="PNG11490.1"/>
    </source>
</evidence>
<dbReference type="RefSeq" id="WP_037044771.1">
    <property type="nucleotide sequence ID" value="NZ_JAMOHU010000082.1"/>
</dbReference>
<accession>A0A2N8T9P9</accession>